<evidence type="ECO:0000256" key="7">
    <source>
        <dbReference type="SAM" id="MobiDB-lite"/>
    </source>
</evidence>
<evidence type="ECO:0008006" key="11">
    <source>
        <dbReference type="Google" id="ProtNLM"/>
    </source>
</evidence>
<dbReference type="GO" id="GO:0016020">
    <property type="term" value="C:membrane"/>
    <property type="evidence" value="ECO:0007669"/>
    <property type="project" value="UniProtKB-SubCell"/>
</dbReference>
<keyword evidence="5 8" id="KW-1133">Transmembrane helix</keyword>
<feature type="transmembrane region" description="Helical" evidence="8">
    <location>
        <begin position="49"/>
        <end position="65"/>
    </location>
</feature>
<sequence length="357" mass="39302">MVSVDRYWSKTTLVGLGLGQFVSLLITSTGFSSSELSRRGIDAPTSQSFLNYVLLTIVYGGCLIHRKRALQMKWYYYLILAFVDVEANFLVVKAYQYTSLTSVMLLDCWTIPSVIFLTWLFLKTKYRVRKFIGVAICVAGLVMVVFSDVHSSDRAGGSNPIKGDLLVIGGSMLYAISNVSEEFLVKEGDRIELMAMLGLFGAIVSACQISILERQELRSIHWTAGAVLPFIGFALAMFLFYSTVPILLKLSGSTMLNLSLLTSDMWAVLIRIFAYHEKVDWMYFIAFAAVAVGLVIYSGGSKEDIHPALIEGAEEGAQNRERDEEAALDNAREPAAASSQKAGDGKHQPSAPVVLTK</sequence>
<evidence type="ECO:0000256" key="8">
    <source>
        <dbReference type="SAM" id="Phobius"/>
    </source>
</evidence>
<name>A0A9D5CRM1_9LILI</name>
<evidence type="ECO:0000256" key="6">
    <source>
        <dbReference type="ARBA" id="ARBA00023136"/>
    </source>
</evidence>
<reference evidence="9" key="1">
    <citation type="submission" date="2021-03" db="EMBL/GenBank/DDBJ databases">
        <authorList>
            <person name="Li Z."/>
            <person name="Yang C."/>
        </authorList>
    </citation>
    <scope>NUCLEOTIDE SEQUENCE</scope>
    <source>
        <strain evidence="9">Dzin_1.0</strain>
        <tissue evidence="9">Leaf</tissue>
    </source>
</reference>
<keyword evidence="3" id="KW-0813">Transport</keyword>
<dbReference type="Proteomes" id="UP001085076">
    <property type="component" value="Miscellaneous, Linkage group lg03"/>
</dbReference>
<keyword evidence="10" id="KW-1185">Reference proteome</keyword>
<evidence type="ECO:0000256" key="4">
    <source>
        <dbReference type="ARBA" id="ARBA00022692"/>
    </source>
</evidence>
<organism evidence="9 10">
    <name type="scientific">Dioscorea zingiberensis</name>
    <dbReference type="NCBI Taxonomy" id="325984"/>
    <lineage>
        <taxon>Eukaryota</taxon>
        <taxon>Viridiplantae</taxon>
        <taxon>Streptophyta</taxon>
        <taxon>Embryophyta</taxon>
        <taxon>Tracheophyta</taxon>
        <taxon>Spermatophyta</taxon>
        <taxon>Magnoliopsida</taxon>
        <taxon>Liliopsida</taxon>
        <taxon>Dioscoreales</taxon>
        <taxon>Dioscoreaceae</taxon>
        <taxon>Dioscorea</taxon>
    </lineage>
</organism>
<protein>
    <recommendedName>
        <fullName evidence="11">Solute carrier family 35 member F1</fullName>
    </recommendedName>
</protein>
<evidence type="ECO:0000256" key="3">
    <source>
        <dbReference type="ARBA" id="ARBA00022448"/>
    </source>
</evidence>
<dbReference type="InterPro" id="IPR037185">
    <property type="entry name" value="EmrE-like"/>
</dbReference>
<evidence type="ECO:0000256" key="2">
    <source>
        <dbReference type="ARBA" id="ARBA00007863"/>
    </source>
</evidence>
<reference evidence="9" key="2">
    <citation type="journal article" date="2022" name="Hortic Res">
        <title>The genome of Dioscorea zingiberensis sheds light on the biosynthesis, origin and evolution of the medicinally important diosgenin saponins.</title>
        <authorList>
            <person name="Li Y."/>
            <person name="Tan C."/>
            <person name="Li Z."/>
            <person name="Guo J."/>
            <person name="Li S."/>
            <person name="Chen X."/>
            <person name="Wang C."/>
            <person name="Dai X."/>
            <person name="Yang H."/>
            <person name="Song W."/>
            <person name="Hou L."/>
            <person name="Xu J."/>
            <person name="Tong Z."/>
            <person name="Xu A."/>
            <person name="Yuan X."/>
            <person name="Wang W."/>
            <person name="Yang Q."/>
            <person name="Chen L."/>
            <person name="Sun Z."/>
            <person name="Wang K."/>
            <person name="Pan B."/>
            <person name="Chen J."/>
            <person name="Bao Y."/>
            <person name="Liu F."/>
            <person name="Qi X."/>
            <person name="Gang D.R."/>
            <person name="Wen J."/>
            <person name="Li J."/>
        </authorList>
    </citation>
    <scope>NUCLEOTIDE SEQUENCE</scope>
    <source>
        <strain evidence="9">Dzin_1.0</strain>
    </source>
</reference>
<dbReference type="PANTHER" id="PTHR14233">
    <property type="entry name" value="DUF914-RELATED"/>
    <property type="match status" value="1"/>
</dbReference>
<feature type="transmembrane region" description="Helical" evidence="8">
    <location>
        <begin position="131"/>
        <end position="149"/>
    </location>
</feature>
<feature type="transmembrane region" description="Helical" evidence="8">
    <location>
        <begin position="191"/>
        <end position="212"/>
    </location>
</feature>
<comment type="similarity">
    <text evidence="2">Belongs to the SLC35F solute transporter family.</text>
</comment>
<proteinExistence type="inferred from homology"/>
<dbReference type="InterPro" id="IPR009262">
    <property type="entry name" value="SLC35_F1/F2/F6"/>
</dbReference>
<dbReference type="SUPFAM" id="SSF103481">
    <property type="entry name" value="Multidrug resistance efflux transporter EmrE"/>
    <property type="match status" value="1"/>
</dbReference>
<keyword evidence="6 8" id="KW-0472">Membrane</keyword>
<comment type="caution">
    <text evidence="9">The sequence shown here is derived from an EMBL/GenBank/DDBJ whole genome shotgun (WGS) entry which is preliminary data.</text>
</comment>
<keyword evidence="4 8" id="KW-0812">Transmembrane</keyword>
<dbReference type="AlphaFoldDB" id="A0A9D5CRM1"/>
<dbReference type="Pfam" id="PF06027">
    <property type="entry name" value="SLC35F"/>
    <property type="match status" value="1"/>
</dbReference>
<dbReference type="OrthoDB" id="429955at2759"/>
<feature type="transmembrane region" description="Helical" evidence="8">
    <location>
        <begin position="12"/>
        <end position="29"/>
    </location>
</feature>
<feature type="region of interest" description="Disordered" evidence="7">
    <location>
        <begin position="313"/>
        <end position="357"/>
    </location>
</feature>
<evidence type="ECO:0000256" key="5">
    <source>
        <dbReference type="ARBA" id="ARBA00022989"/>
    </source>
</evidence>
<evidence type="ECO:0000313" key="9">
    <source>
        <dbReference type="EMBL" id="KAJ0977020.1"/>
    </source>
</evidence>
<evidence type="ECO:0000313" key="10">
    <source>
        <dbReference type="Proteomes" id="UP001085076"/>
    </source>
</evidence>
<dbReference type="InterPro" id="IPR052221">
    <property type="entry name" value="SLC35F_Transporter"/>
</dbReference>
<feature type="transmembrane region" description="Helical" evidence="8">
    <location>
        <begin position="281"/>
        <end position="300"/>
    </location>
</feature>
<accession>A0A9D5CRM1</accession>
<evidence type="ECO:0000256" key="1">
    <source>
        <dbReference type="ARBA" id="ARBA00004141"/>
    </source>
</evidence>
<dbReference type="GO" id="GO:0022857">
    <property type="term" value="F:transmembrane transporter activity"/>
    <property type="evidence" value="ECO:0007669"/>
    <property type="project" value="InterPro"/>
</dbReference>
<feature type="transmembrane region" description="Helical" evidence="8">
    <location>
        <begin position="74"/>
        <end position="95"/>
    </location>
</feature>
<dbReference type="EMBL" id="JAGGNH010000003">
    <property type="protein sequence ID" value="KAJ0977020.1"/>
    <property type="molecule type" value="Genomic_DNA"/>
</dbReference>
<comment type="subcellular location">
    <subcellularLocation>
        <location evidence="1">Membrane</location>
        <topology evidence="1">Multi-pass membrane protein</topology>
    </subcellularLocation>
</comment>
<dbReference type="PANTHER" id="PTHR14233:SF4">
    <property type="entry name" value="SOLUTE CARRIER FAMILY 35 MEMBER F2"/>
    <property type="match status" value="1"/>
</dbReference>
<gene>
    <name evidence="9" type="ORF">J5N97_012494</name>
</gene>
<feature type="transmembrane region" description="Helical" evidence="8">
    <location>
        <begin position="224"/>
        <end position="248"/>
    </location>
</feature>
<feature type="transmembrane region" description="Helical" evidence="8">
    <location>
        <begin position="101"/>
        <end position="122"/>
    </location>
</feature>